<name>A0A2M6WGU5_9BACT</name>
<reference evidence="3" key="1">
    <citation type="submission" date="2017-09" db="EMBL/GenBank/DDBJ databases">
        <title>Depth-based differentiation of microbial function through sediment-hosted aquifers and enrichment of novel symbionts in the deep terrestrial subsurface.</title>
        <authorList>
            <person name="Probst A.J."/>
            <person name="Ladd B."/>
            <person name="Jarett J.K."/>
            <person name="Geller-Mcgrath D.E."/>
            <person name="Sieber C.M.K."/>
            <person name="Emerson J.B."/>
            <person name="Anantharaman K."/>
            <person name="Thomas B.C."/>
            <person name="Malmstrom R."/>
            <person name="Stieglmeier M."/>
            <person name="Klingl A."/>
            <person name="Woyke T."/>
            <person name="Ryan C.M."/>
            <person name="Banfield J.F."/>
        </authorList>
    </citation>
    <scope>NUCLEOTIDE SEQUENCE [LARGE SCALE GENOMIC DNA]</scope>
</reference>
<gene>
    <name evidence="2" type="ORF">COU08_04170</name>
</gene>
<accession>A0A2M6WGU5</accession>
<dbReference type="Proteomes" id="UP000228635">
    <property type="component" value="Unassembled WGS sequence"/>
</dbReference>
<feature type="transmembrane region" description="Helical" evidence="1">
    <location>
        <begin position="21"/>
        <end position="41"/>
    </location>
</feature>
<keyword evidence="1" id="KW-0472">Membrane</keyword>
<evidence type="ECO:0000256" key="1">
    <source>
        <dbReference type="SAM" id="Phobius"/>
    </source>
</evidence>
<comment type="caution">
    <text evidence="2">The sequence shown here is derived from an EMBL/GenBank/DDBJ whole genome shotgun (WGS) entry which is preliminary data.</text>
</comment>
<sequence>MSHKNIFQTIKTQPPKSFNKLLVILIVGLILNSLVLNIRLARLQTFVTDLSIRNSNYLRTILERSLDALDIKNAPQLPRRNTFQEAL</sequence>
<evidence type="ECO:0000313" key="3">
    <source>
        <dbReference type="Proteomes" id="UP000228635"/>
    </source>
</evidence>
<organism evidence="2 3">
    <name type="scientific">Candidatus Harrisonbacteria bacterium CG10_big_fil_rev_8_21_14_0_10_42_17</name>
    <dbReference type="NCBI Taxonomy" id="1974584"/>
    <lineage>
        <taxon>Bacteria</taxon>
        <taxon>Candidatus Harrisoniibacteriota</taxon>
    </lineage>
</organism>
<protein>
    <recommendedName>
        <fullName evidence="4">Histidine kinase</fullName>
    </recommendedName>
</protein>
<dbReference type="EMBL" id="PFBA01000035">
    <property type="protein sequence ID" value="PIT92022.1"/>
    <property type="molecule type" value="Genomic_DNA"/>
</dbReference>
<keyword evidence="1" id="KW-0812">Transmembrane</keyword>
<proteinExistence type="predicted"/>
<evidence type="ECO:0008006" key="4">
    <source>
        <dbReference type="Google" id="ProtNLM"/>
    </source>
</evidence>
<evidence type="ECO:0000313" key="2">
    <source>
        <dbReference type="EMBL" id="PIT92022.1"/>
    </source>
</evidence>
<keyword evidence="1" id="KW-1133">Transmembrane helix</keyword>
<dbReference type="AlphaFoldDB" id="A0A2M6WGU5"/>